<dbReference type="AlphaFoldDB" id="A0A126UZG9"/>
<dbReference type="Pfam" id="PF13704">
    <property type="entry name" value="Glyco_tranf_2_4"/>
    <property type="match status" value="1"/>
</dbReference>
<reference evidence="1 2" key="1">
    <citation type="submission" date="2016-02" db="EMBL/GenBank/DDBJ databases">
        <title>Complete genome sequence of Halocynthiibacter arcticus PAMC 20958t from arctic marine sediment.</title>
        <authorList>
            <person name="Lee Y.M."/>
            <person name="Baek K."/>
            <person name="Lee H.K."/>
            <person name="Shin S.C."/>
        </authorList>
    </citation>
    <scope>NUCLEOTIDE SEQUENCE [LARGE SCALE GENOMIC DNA]</scope>
    <source>
        <strain evidence="1">PAMC 20958</strain>
    </source>
</reference>
<evidence type="ECO:0000313" key="1">
    <source>
        <dbReference type="EMBL" id="AML51434.1"/>
    </source>
</evidence>
<name>A0A126UZG9_9RHOB</name>
<dbReference type="KEGG" id="hat:RC74_09345"/>
<dbReference type="EMBL" id="CP014327">
    <property type="protein sequence ID" value="AML51434.1"/>
    <property type="molecule type" value="Genomic_DNA"/>
</dbReference>
<dbReference type="Proteomes" id="UP000070371">
    <property type="component" value="Chromosome"/>
</dbReference>
<organism evidence="1 2">
    <name type="scientific">Falsihalocynthiibacter arcticus</name>
    <dbReference type="NCBI Taxonomy" id="1579316"/>
    <lineage>
        <taxon>Bacteria</taxon>
        <taxon>Pseudomonadati</taxon>
        <taxon>Pseudomonadota</taxon>
        <taxon>Alphaproteobacteria</taxon>
        <taxon>Rhodobacterales</taxon>
        <taxon>Roseobacteraceae</taxon>
        <taxon>Falsihalocynthiibacter</taxon>
    </lineage>
</organism>
<evidence type="ECO:0008006" key="3">
    <source>
        <dbReference type="Google" id="ProtNLM"/>
    </source>
</evidence>
<gene>
    <name evidence="1" type="ORF">RC74_09345</name>
</gene>
<dbReference type="OrthoDB" id="7203640at2"/>
<protein>
    <recommendedName>
        <fullName evidence="3">Glycosyl transferase family 2</fullName>
    </recommendedName>
</protein>
<proteinExistence type="predicted"/>
<accession>A0A126UZG9</accession>
<dbReference type="STRING" id="1579316.RC74_09345"/>
<keyword evidence="2" id="KW-1185">Reference proteome</keyword>
<evidence type="ECO:0000313" key="2">
    <source>
        <dbReference type="Proteomes" id="UP000070371"/>
    </source>
</evidence>
<sequence length="342" mass="37889">MKTEDFASKWAVVMTVSEPSELVLANVAHHLTYGASEIFVYLDTPDAELEAVLAAHPACHVALCDAAYWQVQHGMKKSPARHTRRQTLNADQAAKTTQAAWLLNIDADEFLWCESLFADILTTVPESAGWIKLRPWERRRDAGSADGLFDGRFLGLAVQPSESPLTDGGFTGHVVGKACVRTGRGYALTLHNPRIGPVSDKNIPKSFENDSAFLLHFDGLTPLHWASKLLRRAEKGPEYVRNNYRGKRLRQIYLAAQTCGDPASLAKLQNEVTYILPERAEVLTGEGRLRTLDLQIPQALNTQFSNEVIDLTTQHFDKKIALLLDQLHARVAALGDVWGVGK</sequence>
<dbReference type="RefSeq" id="WP_052274735.1">
    <property type="nucleotide sequence ID" value="NZ_CP014327.1"/>
</dbReference>